<evidence type="ECO:0000313" key="2">
    <source>
        <dbReference type="Proteomes" id="UP000790347"/>
    </source>
</evidence>
<gene>
    <name evidence="1" type="ORF">DERF_006359</name>
</gene>
<name>A0A922I8Q9_DERFA</name>
<evidence type="ECO:0000313" key="1">
    <source>
        <dbReference type="EMBL" id="KAH9522801.1"/>
    </source>
</evidence>
<keyword evidence="2" id="KW-1185">Reference proteome</keyword>
<dbReference type="AlphaFoldDB" id="A0A922I8Q9"/>
<sequence length="94" mass="9567">MNIGCHFRSQFHHLPTTPIAASKTFPPVGLLTTLSTAANNSLGSSWIILSEASNVAPAAIPAGTALPVNMVATAPAPITTKVLVAALNARLPPS</sequence>
<protein>
    <submittedName>
        <fullName evidence="1">Uncharacterized protein</fullName>
    </submittedName>
</protein>
<dbReference type="EMBL" id="ASGP02000002">
    <property type="protein sequence ID" value="KAH9522801.1"/>
    <property type="molecule type" value="Genomic_DNA"/>
</dbReference>
<dbReference type="Proteomes" id="UP000790347">
    <property type="component" value="Unassembled WGS sequence"/>
</dbReference>
<accession>A0A922I8Q9</accession>
<reference evidence="1" key="1">
    <citation type="submission" date="2013-05" db="EMBL/GenBank/DDBJ databases">
        <authorList>
            <person name="Yim A.K.Y."/>
            <person name="Chan T.F."/>
            <person name="Ji K.M."/>
            <person name="Liu X.Y."/>
            <person name="Zhou J.W."/>
            <person name="Li R.Q."/>
            <person name="Yang K.Y."/>
            <person name="Li J."/>
            <person name="Li M."/>
            <person name="Law P.T.W."/>
            <person name="Wu Y.L."/>
            <person name="Cai Z.L."/>
            <person name="Qin H."/>
            <person name="Bao Y."/>
            <person name="Leung R.K.K."/>
            <person name="Ng P.K.S."/>
            <person name="Zou J."/>
            <person name="Zhong X.J."/>
            <person name="Ran P.X."/>
            <person name="Zhong N.S."/>
            <person name="Liu Z.G."/>
            <person name="Tsui S.K.W."/>
        </authorList>
    </citation>
    <scope>NUCLEOTIDE SEQUENCE</scope>
    <source>
        <strain evidence="1">Derf</strain>
        <tissue evidence="1">Whole organism</tissue>
    </source>
</reference>
<proteinExistence type="predicted"/>
<organism evidence="1 2">
    <name type="scientific">Dermatophagoides farinae</name>
    <name type="common">American house dust mite</name>
    <dbReference type="NCBI Taxonomy" id="6954"/>
    <lineage>
        <taxon>Eukaryota</taxon>
        <taxon>Metazoa</taxon>
        <taxon>Ecdysozoa</taxon>
        <taxon>Arthropoda</taxon>
        <taxon>Chelicerata</taxon>
        <taxon>Arachnida</taxon>
        <taxon>Acari</taxon>
        <taxon>Acariformes</taxon>
        <taxon>Sarcoptiformes</taxon>
        <taxon>Astigmata</taxon>
        <taxon>Psoroptidia</taxon>
        <taxon>Analgoidea</taxon>
        <taxon>Pyroglyphidae</taxon>
        <taxon>Dermatophagoidinae</taxon>
        <taxon>Dermatophagoides</taxon>
    </lineage>
</organism>
<comment type="caution">
    <text evidence="1">The sequence shown here is derived from an EMBL/GenBank/DDBJ whole genome shotgun (WGS) entry which is preliminary data.</text>
</comment>
<reference evidence="1" key="2">
    <citation type="journal article" date="2022" name="Res Sq">
        <title>Comparative Genomics Reveals Insights into the Divergent Evolution of Astigmatic Mites and Household Pest Adaptations.</title>
        <authorList>
            <person name="Xiong Q."/>
            <person name="Wan A.T.-Y."/>
            <person name="Liu X.-Y."/>
            <person name="Fung C.S.-H."/>
            <person name="Xiao X."/>
            <person name="Malainual N."/>
            <person name="Hou J."/>
            <person name="Wang L."/>
            <person name="Wang M."/>
            <person name="Yang K."/>
            <person name="Cui Y."/>
            <person name="Leung E."/>
            <person name="Nong W."/>
            <person name="Shin S.-K."/>
            <person name="Au S."/>
            <person name="Jeong K.Y."/>
            <person name="Chew F.T."/>
            <person name="Hui J."/>
            <person name="Leung T.F."/>
            <person name="Tungtrongchitr A."/>
            <person name="Zhong N."/>
            <person name="Liu Z."/>
            <person name="Tsui S."/>
        </authorList>
    </citation>
    <scope>NUCLEOTIDE SEQUENCE</scope>
    <source>
        <strain evidence="1">Derf</strain>
        <tissue evidence="1">Whole organism</tissue>
    </source>
</reference>